<comment type="caution">
    <text evidence="1">The sequence shown here is derived from an EMBL/GenBank/DDBJ whole genome shotgun (WGS) entry which is preliminary data.</text>
</comment>
<protein>
    <submittedName>
        <fullName evidence="1">Uncharacterized protein</fullName>
    </submittedName>
</protein>
<dbReference type="Proteomes" id="UP001055879">
    <property type="component" value="Linkage Group LG03"/>
</dbReference>
<proteinExistence type="predicted"/>
<reference evidence="1 2" key="2">
    <citation type="journal article" date="2022" name="Mol. Ecol. Resour.">
        <title>The genomes of chicory, endive, great burdock and yacon provide insights into Asteraceae paleo-polyploidization history and plant inulin production.</title>
        <authorList>
            <person name="Fan W."/>
            <person name="Wang S."/>
            <person name="Wang H."/>
            <person name="Wang A."/>
            <person name="Jiang F."/>
            <person name="Liu H."/>
            <person name="Zhao H."/>
            <person name="Xu D."/>
            <person name="Zhang Y."/>
        </authorList>
    </citation>
    <scope>NUCLEOTIDE SEQUENCE [LARGE SCALE GENOMIC DNA]</scope>
    <source>
        <strain evidence="2">cv. Niubang</strain>
    </source>
</reference>
<gene>
    <name evidence="1" type="ORF">L6452_09336</name>
</gene>
<keyword evidence="2" id="KW-1185">Reference proteome</keyword>
<name>A0ACB9DJR2_ARCLA</name>
<evidence type="ECO:0000313" key="1">
    <source>
        <dbReference type="EMBL" id="KAI3746894.1"/>
    </source>
</evidence>
<evidence type="ECO:0000313" key="2">
    <source>
        <dbReference type="Proteomes" id="UP001055879"/>
    </source>
</evidence>
<organism evidence="1 2">
    <name type="scientific">Arctium lappa</name>
    <name type="common">Greater burdock</name>
    <name type="synonym">Lappa major</name>
    <dbReference type="NCBI Taxonomy" id="4217"/>
    <lineage>
        <taxon>Eukaryota</taxon>
        <taxon>Viridiplantae</taxon>
        <taxon>Streptophyta</taxon>
        <taxon>Embryophyta</taxon>
        <taxon>Tracheophyta</taxon>
        <taxon>Spermatophyta</taxon>
        <taxon>Magnoliopsida</taxon>
        <taxon>eudicotyledons</taxon>
        <taxon>Gunneridae</taxon>
        <taxon>Pentapetalae</taxon>
        <taxon>asterids</taxon>
        <taxon>campanulids</taxon>
        <taxon>Asterales</taxon>
        <taxon>Asteraceae</taxon>
        <taxon>Carduoideae</taxon>
        <taxon>Cardueae</taxon>
        <taxon>Arctiinae</taxon>
        <taxon>Arctium</taxon>
    </lineage>
</organism>
<dbReference type="EMBL" id="CM042049">
    <property type="protein sequence ID" value="KAI3746894.1"/>
    <property type="molecule type" value="Genomic_DNA"/>
</dbReference>
<reference evidence="2" key="1">
    <citation type="journal article" date="2022" name="Mol. Ecol. Resour.">
        <title>The genomes of chicory, endive, great burdock and yacon provide insights into Asteraceae palaeo-polyploidization history and plant inulin production.</title>
        <authorList>
            <person name="Fan W."/>
            <person name="Wang S."/>
            <person name="Wang H."/>
            <person name="Wang A."/>
            <person name="Jiang F."/>
            <person name="Liu H."/>
            <person name="Zhao H."/>
            <person name="Xu D."/>
            <person name="Zhang Y."/>
        </authorList>
    </citation>
    <scope>NUCLEOTIDE SEQUENCE [LARGE SCALE GENOMIC DNA]</scope>
    <source>
        <strain evidence="2">cv. Niubang</strain>
    </source>
</reference>
<accession>A0ACB9DJR2</accession>
<sequence length="183" mass="21055">MSNEDDPQIILNDAFNNVQGEKMPIEDNLKNISNDAYDGEQHNQDETCKLNYKAFGDVVSFDATFKKNKYNMVFVPFTGIDNHQKCVIFGAGMLSDEKKEPYMWLLNAFLSVHGSEPNMVITDQDLGMKATIEVVFKSAKHRLCMWHIMNKLPSKIGSQINEDVTIKKEKENLRFFLMRKIIP</sequence>